<comment type="similarity">
    <text evidence="2 11">Belongs to the glycosyltransferase 2 family.</text>
</comment>
<evidence type="ECO:0000256" key="5">
    <source>
        <dbReference type="ARBA" id="ARBA00022676"/>
    </source>
</evidence>
<dbReference type="AlphaFoldDB" id="A0A853GUV4"/>
<dbReference type="Pfam" id="PF00535">
    <property type="entry name" value="Glycos_transf_2"/>
    <property type="match status" value="1"/>
</dbReference>
<dbReference type="PANTHER" id="PTHR43630:SF1">
    <property type="entry name" value="POLY-BETA-1,6-N-ACETYL-D-GLUCOSAMINE SYNTHASE"/>
    <property type="match status" value="1"/>
</dbReference>
<comment type="subcellular location">
    <subcellularLocation>
        <location evidence="1 11">Cell membrane</location>
        <topology evidence="1 11">Multi-pass membrane protein</topology>
    </subcellularLocation>
</comment>
<evidence type="ECO:0000256" key="3">
    <source>
        <dbReference type="ARBA" id="ARBA00017381"/>
    </source>
</evidence>
<name>A0A853GUV4_9BURK</name>
<feature type="transmembrane region" description="Helical" evidence="11">
    <location>
        <begin position="364"/>
        <end position="383"/>
    </location>
</feature>
<evidence type="ECO:0000313" key="14">
    <source>
        <dbReference type="Proteomes" id="UP000554144"/>
    </source>
</evidence>
<organism evidence="13 14">
    <name type="scientific">Pollutimonas harenae</name>
    <dbReference type="NCBI Taxonomy" id="657015"/>
    <lineage>
        <taxon>Bacteria</taxon>
        <taxon>Pseudomonadati</taxon>
        <taxon>Pseudomonadota</taxon>
        <taxon>Betaproteobacteria</taxon>
        <taxon>Burkholderiales</taxon>
        <taxon>Alcaligenaceae</taxon>
        <taxon>Pollutimonas</taxon>
    </lineage>
</organism>
<comment type="caution">
    <text evidence="13">The sequence shown here is derived from an EMBL/GenBank/DDBJ whole genome shotgun (WGS) entry which is preliminary data.</text>
</comment>
<proteinExistence type="inferred from homology"/>
<dbReference type="InterPro" id="IPR023853">
    <property type="entry name" value="PGA_PgaC/IcaA"/>
</dbReference>
<dbReference type="SUPFAM" id="SSF53448">
    <property type="entry name" value="Nucleotide-diphospho-sugar transferases"/>
    <property type="match status" value="1"/>
</dbReference>
<dbReference type="GO" id="GO:0008375">
    <property type="term" value="F:acetylglucosaminyltransferase activity"/>
    <property type="evidence" value="ECO:0007669"/>
    <property type="project" value="UniProtKB-UniRule"/>
</dbReference>
<evidence type="ECO:0000256" key="8">
    <source>
        <dbReference type="ARBA" id="ARBA00022989"/>
    </source>
</evidence>
<evidence type="ECO:0000256" key="10">
    <source>
        <dbReference type="NCBIfam" id="TIGR03937"/>
    </source>
</evidence>
<reference evidence="13 14" key="1">
    <citation type="submission" date="2020-07" db="EMBL/GenBank/DDBJ databases">
        <title>Taxonomic revisions and descriptions of new bacterial species based on genomic comparisons in the high-G+C-content subgroup of the family Alcaligenaceae.</title>
        <authorList>
            <person name="Szabo A."/>
            <person name="Felfoldi T."/>
        </authorList>
    </citation>
    <scope>NUCLEOTIDE SEQUENCE [LARGE SCALE GENOMIC DNA]</scope>
    <source>
        <strain evidence="13 14">DSM 25667</strain>
    </source>
</reference>
<dbReference type="GO" id="GO:0043708">
    <property type="term" value="P:cell adhesion involved in biofilm formation"/>
    <property type="evidence" value="ECO:0007669"/>
    <property type="project" value="InterPro"/>
</dbReference>
<dbReference type="InterPro" id="IPR029044">
    <property type="entry name" value="Nucleotide-diphossugar_trans"/>
</dbReference>
<dbReference type="Gene3D" id="3.90.550.10">
    <property type="entry name" value="Spore Coat Polysaccharide Biosynthesis Protein SpsA, Chain A"/>
    <property type="match status" value="1"/>
</dbReference>
<keyword evidence="6 11" id="KW-0808">Transferase</keyword>
<feature type="transmembrane region" description="Helical" evidence="11">
    <location>
        <begin position="30"/>
        <end position="54"/>
    </location>
</feature>
<evidence type="ECO:0000256" key="6">
    <source>
        <dbReference type="ARBA" id="ARBA00022679"/>
    </source>
</evidence>
<keyword evidence="8 11" id="KW-1133">Transmembrane helix</keyword>
<dbReference type="RefSeq" id="WP_130039471.1">
    <property type="nucleotide sequence ID" value="NZ_JACCEV010000002.1"/>
</dbReference>
<keyword evidence="14" id="KW-1185">Reference proteome</keyword>
<evidence type="ECO:0000256" key="9">
    <source>
        <dbReference type="ARBA" id="ARBA00023136"/>
    </source>
</evidence>
<accession>A0A853GUV4</accession>
<dbReference type="Proteomes" id="UP000554144">
    <property type="component" value="Unassembled WGS sequence"/>
</dbReference>
<sequence length="442" mass="50747">MIDRLIAFLVLSIVLGAPFGLTLVLTSNALLNFVFFYPLFMSGIWMAGGLYFWLHWERKWNWRPYRPPQLPGLPLISILIPCYNEADNGEETILAALGQEYQNIEVIAINDGSTDGTTALFDRLAAEHDRLRVIHLAKNQGKAMALRMGAMAARSEYLVCIDGDALLAPDATNYLVAPLVENARVAAVTGNPRIRTRSTLIGRIQVGEFSSIIGLIKRTQRVYGQLFTVSGVCSAFRRKALDEVDYWSLDMITEDIDITWKLQRAHWNVFYEPRALCWILMPETLSGLWKQRLRWAQGGAEVFLKNLTTIWSWEHRRLWLLMIEFVLSTGWAFAFTLSIILWLLGHTVALPPSITVSVLMPPSFTGMVLAMVCLLQFVVSVFIDRRYEPHLARSLYWIIWYPFAYWLINLVTTLFSFPKVMLRIRRRRARWESPDRGIKELA</sequence>
<dbReference type="OrthoDB" id="276604at2"/>
<evidence type="ECO:0000256" key="1">
    <source>
        <dbReference type="ARBA" id="ARBA00004651"/>
    </source>
</evidence>
<dbReference type="NCBIfam" id="TIGR03937">
    <property type="entry name" value="PgaC_IcaA"/>
    <property type="match status" value="1"/>
</dbReference>
<evidence type="ECO:0000256" key="4">
    <source>
        <dbReference type="ARBA" id="ARBA00022475"/>
    </source>
</evidence>
<protein>
    <recommendedName>
        <fullName evidence="3 10">Poly-beta-1,6-N-acetyl-D-glucosamine synthase</fullName>
        <shortName evidence="11">Poly-beta-1,6-GlcNAc synthase</shortName>
        <ecNumber evidence="11">2.4.1.-</ecNumber>
    </recommendedName>
</protein>
<evidence type="ECO:0000256" key="2">
    <source>
        <dbReference type="ARBA" id="ARBA00006739"/>
    </source>
</evidence>
<gene>
    <name evidence="13" type="primary">pgaC</name>
    <name evidence="13" type="ORF">H0A62_09955</name>
</gene>
<dbReference type="PANTHER" id="PTHR43630">
    <property type="entry name" value="POLY-BETA-1,6-N-ACETYL-D-GLUCOSAMINE SYNTHASE"/>
    <property type="match status" value="1"/>
</dbReference>
<keyword evidence="7 11" id="KW-0812">Transmembrane</keyword>
<dbReference type="CDD" id="cd06423">
    <property type="entry name" value="CESA_like"/>
    <property type="match status" value="1"/>
</dbReference>
<feature type="transmembrane region" description="Helical" evidence="11">
    <location>
        <begin position="318"/>
        <end position="344"/>
    </location>
</feature>
<evidence type="ECO:0000256" key="7">
    <source>
        <dbReference type="ARBA" id="ARBA00022692"/>
    </source>
</evidence>
<evidence type="ECO:0000313" key="13">
    <source>
        <dbReference type="EMBL" id="NYT85927.1"/>
    </source>
</evidence>
<dbReference type="InterPro" id="IPR001173">
    <property type="entry name" value="Glyco_trans_2-like"/>
</dbReference>
<keyword evidence="4 11" id="KW-1003">Cell membrane</keyword>
<dbReference type="EC" id="2.4.1.-" evidence="11"/>
<keyword evidence="9 11" id="KW-0472">Membrane</keyword>
<dbReference type="GO" id="GO:0005886">
    <property type="term" value="C:plasma membrane"/>
    <property type="evidence" value="ECO:0007669"/>
    <property type="project" value="UniProtKB-SubCell"/>
</dbReference>
<evidence type="ECO:0000256" key="11">
    <source>
        <dbReference type="RuleBase" id="RU364028"/>
    </source>
</evidence>
<feature type="transmembrane region" description="Helical" evidence="11">
    <location>
        <begin position="395"/>
        <end position="417"/>
    </location>
</feature>
<keyword evidence="5 11" id="KW-0328">Glycosyltransferase</keyword>
<evidence type="ECO:0000259" key="12">
    <source>
        <dbReference type="Pfam" id="PF00535"/>
    </source>
</evidence>
<dbReference type="EMBL" id="JACCEV010000002">
    <property type="protein sequence ID" value="NYT85927.1"/>
    <property type="molecule type" value="Genomic_DNA"/>
</dbReference>
<feature type="domain" description="Glycosyltransferase 2-like" evidence="12">
    <location>
        <begin position="77"/>
        <end position="244"/>
    </location>
</feature>